<accession>A0ABY4YHU8</accession>
<keyword evidence="4 5" id="KW-0472">Membrane</keyword>
<feature type="transmembrane region" description="Helical" evidence="5">
    <location>
        <begin position="46"/>
        <end position="68"/>
    </location>
</feature>
<evidence type="ECO:0000256" key="1">
    <source>
        <dbReference type="ARBA" id="ARBA00004141"/>
    </source>
</evidence>
<keyword evidence="2 5" id="KW-0812">Transmembrane</keyword>
<protein>
    <recommendedName>
        <fullName evidence="6">Methylamine utilisation protein MauE domain-containing protein</fullName>
    </recommendedName>
</protein>
<dbReference type="EMBL" id="CP099490">
    <property type="protein sequence ID" value="USQ76327.1"/>
    <property type="molecule type" value="Genomic_DNA"/>
</dbReference>
<gene>
    <name evidence="7" type="ORF">NF557_17350</name>
</gene>
<feature type="transmembrane region" description="Helical" evidence="5">
    <location>
        <begin position="75"/>
        <end position="95"/>
    </location>
</feature>
<evidence type="ECO:0000259" key="6">
    <source>
        <dbReference type="Pfam" id="PF07291"/>
    </source>
</evidence>
<evidence type="ECO:0000256" key="4">
    <source>
        <dbReference type="ARBA" id="ARBA00023136"/>
    </source>
</evidence>
<comment type="subcellular location">
    <subcellularLocation>
        <location evidence="1">Membrane</location>
        <topology evidence="1">Multi-pass membrane protein</topology>
    </subcellularLocation>
</comment>
<evidence type="ECO:0000256" key="2">
    <source>
        <dbReference type="ARBA" id="ARBA00022692"/>
    </source>
</evidence>
<dbReference type="Pfam" id="PF07291">
    <property type="entry name" value="MauE"/>
    <property type="match status" value="1"/>
</dbReference>
<proteinExistence type="predicted"/>
<sequence length="195" mass="18783">MSILSPALLGAVGLVLLAAAVGHLRDPGSLRRGLRAHGVLPDGTHRFVSVVLGPLEAVLGAAALVAVVTGPSRAAALAVSMPIAGLFLALTGYLAQVLRVTAGQVVPCACGLGDTPVGGPAVLRGGILTAMAFVGGATATGWSASGAPAEEAVVALAAALVLGLATALLPAARAVPDAALRASATAGSAHHGGHR</sequence>
<name>A0ABY4YHU8_9MICO</name>
<evidence type="ECO:0000256" key="5">
    <source>
        <dbReference type="SAM" id="Phobius"/>
    </source>
</evidence>
<dbReference type="Proteomes" id="UP001056535">
    <property type="component" value="Chromosome"/>
</dbReference>
<dbReference type="InterPro" id="IPR009908">
    <property type="entry name" value="Methylamine_util_MauE"/>
</dbReference>
<evidence type="ECO:0000256" key="3">
    <source>
        <dbReference type="ARBA" id="ARBA00022989"/>
    </source>
</evidence>
<feature type="transmembrane region" description="Helical" evidence="5">
    <location>
        <begin position="152"/>
        <end position="172"/>
    </location>
</feature>
<reference evidence="7" key="1">
    <citation type="submission" date="2022-06" db="EMBL/GenBank/DDBJ databases">
        <title>Ornithinimicrobium JY.X270.</title>
        <authorList>
            <person name="Huang Y."/>
        </authorList>
    </citation>
    <scope>NUCLEOTIDE SEQUENCE</scope>
    <source>
        <strain evidence="7">JY.X270</strain>
    </source>
</reference>
<evidence type="ECO:0000313" key="7">
    <source>
        <dbReference type="EMBL" id="USQ76327.1"/>
    </source>
</evidence>
<keyword evidence="8" id="KW-1185">Reference proteome</keyword>
<evidence type="ECO:0000313" key="8">
    <source>
        <dbReference type="Proteomes" id="UP001056535"/>
    </source>
</evidence>
<keyword evidence="3 5" id="KW-1133">Transmembrane helix</keyword>
<organism evidence="7 8">
    <name type="scientific">Ornithinimicrobium cryptoxanthini</name>
    <dbReference type="NCBI Taxonomy" id="2934161"/>
    <lineage>
        <taxon>Bacteria</taxon>
        <taxon>Bacillati</taxon>
        <taxon>Actinomycetota</taxon>
        <taxon>Actinomycetes</taxon>
        <taxon>Micrococcales</taxon>
        <taxon>Ornithinimicrobiaceae</taxon>
        <taxon>Ornithinimicrobium</taxon>
    </lineage>
</organism>
<feature type="domain" description="Methylamine utilisation protein MauE" evidence="6">
    <location>
        <begin position="2"/>
        <end position="135"/>
    </location>
</feature>
<dbReference type="RefSeq" id="WP_252621022.1">
    <property type="nucleotide sequence ID" value="NZ_CP099490.1"/>
</dbReference>